<protein>
    <submittedName>
        <fullName evidence="2">AcrB/AcrD/AcrF family protein</fullName>
    </submittedName>
</protein>
<name>A0A975AZJ0_9BACT</name>
<dbReference type="PANTHER" id="PTHR32063">
    <property type="match status" value="1"/>
</dbReference>
<feature type="transmembrane region" description="Helical" evidence="1">
    <location>
        <begin position="926"/>
        <end position="947"/>
    </location>
</feature>
<dbReference type="SUPFAM" id="SSF82693">
    <property type="entry name" value="Multidrug efflux transporter AcrB pore domain, PN1, PN2, PC1 and PC2 subdomains"/>
    <property type="match status" value="2"/>
</dbReference>
<dbReference type="Gene3D" id="3.30.70.1430">
    <property type="entry name" value="Multidrug efflux transporter AcrB pore domain"/>
    <property type="match status" value="2"/>
</dbReference>
<dbReference type="Gene3D" id="3.30.2090.10">
    <property type="entry name" value="Multidrug efflux transporter AcrB TolC docking domain, DN and DC subdomains"/>
    <property type="match status" value="2"/>
</dbReference>
<accession>A0A975AZJ0</accession>
<feature type="transmembrane region" description="Helical" evidence="1">
    <location>
        <begin position="356"/>
        <end position="375"/>
    </location>
</feature>
<keyword evidence="1" id="KW-0812">Transmembrane</keyword>
<feature type="transmembrane region" description="Helical" evidence="1">
    <location>
        <begin position="514"/>
        <end position="531"/>
    </location>
</feature>
<dbReference type="GO" id="GO:0005886">
    <property type="term" value="C:plasma membrane"/>
    <property type="evidence" value="ECO:0007669"/>
    <property type="project" value="TreeGrafter"/>
</dbReference>
<dbReference type="PRINTS" id="PR00702">
    <property type="entry name" value="ACRIFLAVINRP"/>
</dbReference>
<evidence type="ECO:0000313" key="3">
    <source>
        <dbReference type="Proteomes" id="UP000671852"/>
    </source>
</evidence>
<evidence type="ECO:0000313" key="2">
    <source>
        <dbReference type="EMBL" id="QSZ41380.1"/>
    </source>
</evidence>
<dbReference type="AlphaFoldDB" id="A0A975AZJ0"/>
<reference evidence="2" key="1">
    <citation type="submission" date="2019-11" db="EMBL/GenBank/DDBJ databases">
        <authorList>
            <person name="Kojima H."/>
        </authorList>
    </citation>
    <scope>NUCLEOTIDE SEQUENCE</scope>
    <source>
        <strain evidence="2">H1576</strain>
    </source>
</reference>
<keyword evidence="1" id="KW-1133">Transmembrane helix</keyword>
<feature type="transmembrane region" description="Helical" evidence="1">
    <location>
        <begin position="12"/>
        <end position="31"/>
    </location>
</feature>
<dbReference type="PANTHER" id="PTHR32063:SF33">
    <property type="entry name" value="RND SUPERFAMILY EFFLUX PUMP PERMEASE COMPONENT"/>
    <property type="match status" value="1"/>
</dbReference>
<feature type="transmembrane region" description="Helical" evidence="1">
    <location>
        <begin position="895"/>
        <end position="914"/>
    </location>
</feature>
<feature type="transmembrane region" description="Helical" evidence="1">
    <location>
        <begin position="451"/>
        <end position="477"/>
    </location>
</feature>
<feature type="transmembrane region" description="Helical" evidence="1">
    <location>
        <begin position="991"/>
        <end position="1021"/>
    </location>
</feature>
<dbReference type="RefSeq" id="WP_207562660.1">
    <property type="nucleotide sequence ID" value="NZ_CP046072.1"/>
</dbReference>
<gene>
    <name evidence="2" type="ORF">GJV85_04420</name>
</gene>
<reference evidence="2" key="2">
    <citation type="submission" date="2021-04" db="EMBL/GenBank/DDBJ databases">
        <title>Isolation and characterization of a novel species of the genus Sulfurimonas.</title>
        <authorList>
            <person name="Fukui M."/>
        </authorList>
    </citation>
    <scope>NUCLEOTIDE SEQUENCE</scope>
    <source>
        <strain evidence="2">H1576</strain>
    </source>
</reference>
<feature type="transmembrane region" description="Helical" evidence="1">
    <location>
        <begin position="426"/>
        <end position="445"/>
    </location>
</feature>
<feature type="transmembrane region" description="Helical" evidence="1">
    <location>
        <begin position="874"/>
        <end position="890"/>
    </location>
</feature>
<dbReference type="Gene3D" id="1.20.1640.10">
    <property type="entry name" value="Multidrug efflux transporter AcrB transmembrane domain"/>
    <property type="match status" value="2"/>
</dbReference>
<keyword evidence="1" id="KW-0472">Membrane</keyword>
<dbReference type="InterPro" id="IPR027463">
    <property type="entry name" value="AcrB_DN_DC_subdom"/>
</dbReference>
<feature type="transmembrane region" description="Helical" evidence="1">
    <location>
        <begin position="381"/>
        <end position="405"/>
    </location>
</feature>
<keyword evidence="3" id="KW-1185">Reference proteome</keyword>
<dbReference type="Gene3D" id="3.30.70.1440">
    <property type="entry name" value="Multidrug efflux transporter AcrB pore domain"/>
    <property type="match status" value="1"/>
</dbReference>
<organism evidence="2 3">
    <name type="scientific">Sulfurimonas aquatica</name>
    <dbReference type="NCBI Taxonomy" id="2672570"/>
    <lineage>
        <taxon>Bacteria</taxon>
        <taxon>Pseudomonadati</taxon>
        <taxon>Campylobacterota</taxon>
        <taxon>Epsilonproteobacteria</taxon>
        <taxon>Campylobacterales</taxon>
        <taxon>Sulfurimonadaceae</taxon>
        <taxon>Sulfurimonas</taxon>
    </lineage>
</organism>
<sequence>MIKYIQYFIENTRLNYAVLVFLAYLGIQAYIDIPKEIFPNVELDKISVRGTYAGASASNMEKMAVREIEDGVSNISGIDKTETTIAPGAFTMTLTLNENANKINILNNVKDAIALTKQYLPSDMNEPTATIIDRNRPLVKLSVSSKNLSRGELTEVAKEIKSKISKIKEISDVTIRGDSDQEVSIKINSQAIIAYGINPASVISAISNLSYIFPIGNIEQKGNFAFISTVNGKADVLAWQESILNIESKYIRLGDIAKVEIIYPQTTTLSSFNNNATLTLVISKSEKGNSLELSKELKNYVEKISKNYEDVNFNFYEDSSKPIKNRLDTVISNLMFGLILVFLALFILINLRIAFIVSLGIPFSFIIGLLFIYHMGYSINIVSLLGALIVIGIVVDDAIVVGENIQRHIDEGMEIKEASIVGVKEMMLPVSLATITTAAAFLPMFLMQGEIALFLILVPIVVVMILLGSLIESFFFLPLHARELLKKSNNLVDWKGFQNFYMRVLAFHIHYKKTFLLTFLVIIPIVTVFTAKSMKFQFFPNFDGNNLYVSAKLDINTPIEETFLIAKEIEAELMKHAEEFSLKSTSSTTGYRRSLSGETEFNNNVFYITMELYDKQEENFINAYINPLLNFSFDFDNPEKIREKKTFELSPRAREIVEPFREKYKMLELGVMEDKPGLIRSDIQVNLSGADDELLERSIKKLENEISQIEGISNFSDNIKYGKLEYKIEINNYGESLGLSEASISKVLSDYFLERRQSTTFNVNGIMEIKTQDLAKDETQTFLDFNIAVGDGRYVRLSDVANIKEIRDYEKIDKLNGNIVKTVYANVDKRKITPDEILEILEPTFTEISALGIEVNLLGEKEKNKQLAGDMKKSVILAIFLIFITLLLIFSKIKYVLMVMSVIPLSILGALLGHKLLGMPLTMPSIIGILGLAGVVINDGIIMLDFLHGTHKSEEFFTRAKHRLRPILITSITTFLGLFTLIFYASGQAVILQPIAISIGFGLVWGTLLNLIYLPTLYAMVNGIKNYKPLRVG</sequence>
<evidence type="ECO:0000256" key="1">
    <source>
        <dbReference type="SAM" id="Phobius"/>
    </source>
</evidence>
<dbReference type="Pfam" id="PF00873">
    <property type="entry name" value="ACR_tran"/>
    <property type="match status" value="1"/>
</dbReference>
<dbReference type="SUPFAM" id="SSF82866">
    <property type="entry name" value="Multidrug efflux transporter AcrB transmembrane domain"/>
    <property type="match status" value="2"/>
</dbReference>
<feature type="transmembrane region" description="Helical" evidence="1">
    <location>
        <begin position="967"/>
        <end position="985"/>
    </location>
</feature>
<dbReference type="Gene3D" id="3.30.70.1320">
    <property type="entry name" value="Multidrug efflux transporter AcrB pore domain like"/>
    <property type="match status" value="1"/>
</dbReference>
<proteinExistence type="predicted"/>
<dbReference type="EMBL" id="CP046072">
    <property type="protein sequence ID" value="QSZ41380.1"/>
    <property type="molecule type" value="Genomic_DNA"/>
</dbReference>
<dbReference type="Proteomes" id="UP000671852">
    <property type="component" value="Chromosome"/>
</dbReference>
<dbReference type="GO" id="GO:0042910">
    <property type="term" value="F:xenobiotic transmembrane transporter activity"/>
    <property type="evidence" value="ECO:0007669"/>
    <property type="project" value="TreeGrafter"/>
</dbReference>
<dbReference type="InterPro" id="IPR001036">
    <property type="entry name" value="Acrflvin-R"/>
</dbReference>
<dbReference type="SUPFAM" id="SSF82714">
    <property type="entry name" value="Multidrug efflux transporter AcrB TolC docking domain, DN and DC subdomains"/>
    <property type="match status" value="1"/>
</dbReference>
<dbReference type="KEGG" id="saqt:GJV85_04420"/>
<feature type="transmembrane region" description="Helical" evidence="1">
    <location>
        <begin position="330"/>
        <end position="349"/>
    </location>
</feature>